<organism evidence="1 2">
    <name type="scientific">Purpureocillium lilacinum</name>
    <name type="common">Paecilomyces lilacinus</name>
    <dbReference type="NCBI Taxonomy" id="33203"/>
    <lineage>
        <taxon>Eukaryota</taxon>
        <taxon>Fungi</taxon>
        <taxon>Dikarya</taxon>
        <taxon>Ascomycota</taxon>
        <taxon>Pezizomycotina</taxon>
        <taxon>Sordariomycetes</taxon>
        <taxon>Hypocreomycetidae</taxon>
        <taxon>Hypocreales</taxon>
        <taxon>Ophiocordycipitaceae</taxon>
        <taxon>Purpureocillium</taxon>
    </lineage>
</organism>
<dbReference type="Proteomes" id="UP001638806">
    <property type="component" value="Unassembled WGS sequence"/>
</dbReference>
<keyword evidence="2" id="KW-1185">Reference proteome</keyword>
<reference evidence="1" key="1">
    <citation type="submission" date="2024-12" db="EMBL/GenBank/DDBJ databases">
        <title>Comparative genomics and development of molecular markers within Purpureocillium lilacinum and among Purpureocillium species.</title>
        <authorList>
            <person name="Yeh Z.-Y."/>
            <person name="Ni N.-T."/>
            <person name="Lo P.-H."/>
            <person name="Mushyakhwo K."/>
            <person name="Lin C.-F."/>
            <person name="Nai Y.-S."/>
        </authorList>
    </citation>
    <scope>NUCLEOTIDE SEQUENCE</scope>
    <source>
        <strain evidence="1">NCHU-NPUST-175</strain>
    </source>
</reference>
<evidence type="ECO:0000313" key="2">
    <source>
        <dbReference type="Proteomes" id="UP001638806"/>
    </source>
</evidence>
<gene>
    <name evidence="1" type="ORF">ACCO45_013182</name>
</gene>
<protein>
    <submittedName>
        <fullName evidence="1">Uncharacterized protein</fullName>
    </submittedName>
</protein>
<dbReference type="EMBL" id="JBGNUJ010000012">
    <property type="protein sequence ID" value="KAL3953239.1"/>
    <property type="molecule type" value="Genomic_DNA"/>
</dbReference>
<name>A0ACC4DA98_PURLI</name>
<accession>A0ACC4DA98</accession>
<evidence type="ECO:0000313" key="1">
    <source>
        <dbReference type="EMBL" id="KAL3953239.1"/>
    </source>
</evidence>
<sequence>MIAIVYNVWRRPPTQVLQAFGVSGPATPLSGGRNLCFAAGNVVFKPSDDDAESQWVGQLLSKLSDSQPTDANYRIVKPRPLANDATTFVYEGWTAFGLLPGRDGPTGHFADLLQISQSFHHDVAALVSEKPSFIGKRGHRWDEADLVTWNEKDLDDVPAVNAELLAYFDAPLTELQRMMKPLTSDVPSQLIHGDLTGNVLFDDEGVAPPGIIDVVCYWRPAAYAEAIVVADGLAWHAQGRDLVELYGTDELRLQLLVRALYWRCITFAIDSDMDWIRGHIAKSDYPGAVGVLRDIMASI</sequence>
<comment type="caution">
    <text evidence="1">The sequence shown here is derived from an EMBL/GenBank/DDBJ whole genome shotgun (WGS) entry which is preliminary data.</text>
</comment>
<proteinExistence type="predicted"/>